<sequence>MARHRQLLWDYVSQVRQAGASNMCWRSGLVERCQARPQERASGKHRCSGYEPTVSIAPCDPRGGGSGTITLSIDIDLRIFLR</sequence>
<reference evidence="1" key="1">
    <citation type="submission" date="2021-09" db="EMBL/GenBank/DDBJ databases">
        <title>The genome of Mauremys mutica provides insights into the evolution of semi-aquatic lifestyle.</title>
        <authorList>
            <person name="Gong S."/>
            <person name="Gao Y."/>
        </authorList>
    </citation>
    <scope>NUCLEOTIDE SEQUENCE</scope>
    <source>
        <strain evidence="1">MM-2020</strain>
        <tissue evidence="1">Muscle</tissue>
    </source>
</reference>
<organism evidence="1 2">
    <name type="scientific">Mauremys mutica</name>
    <name type="common">yellowpond turtle</name>
    <dbReference type="NCBI Taxonomy" id="74926"/>
    <lineage>
        <taxon>Eukaryota</taxon>
        <taxon>Metazoa</taxon>
        <taxon>Chordata</taxon>
        <taxon>Craniata</taxon>
        <taxon>Vertebrata</taxon>
        <taxon>Euteleostomi</taxon>
        <taxon>Archelosauria</taxon>
        <taxon>Testudinata</taxon>
        <taxon>Testudines</taxon>
        <taxon>Cryptodira</taxon>
        <taxon>Durocryptodira</taxon>
        <taxon>Testudinoidea</taxon>
        <taxon>Geoemydidae</taxon>
        <taxon>Geoemydinae</taxon>
        <taxon>Mauremys</taxon>
    </lineage>
</organism>
<proteinExistence type="predicted"/>
<accession>A0A9D3XLL2</accession>
<protein>
    <submittedName>
        <fullName evidence="1">Uncharacterized protein</fullName>
    </submittedName>
</protein>
<comment type="caution">
    <text evidence="1">The sequence shown here is derived from an EMBL/GenBank/DDBJ whole genome shotgun (WGS) entry which is preliminary data.</text>
</comment>
<evidence type="ECO:0000313" key="2">
    <source>
        <dbReference type="Proteomes" id="UP000827986"/>
    </source>
</evidence>
<keyword evidence="2" id="KW-1185">Reference proteome</keyword>
<name>A0A9D3XLL2_9SAUR</name>
<dbReference type="Proteomes" id="UP000827986">
    <property type="component" value="Unassembled WGS sequence"/>
</dbReference>
<evidence type="ECO:0000313" key="1">
    <source>
        <dbReference type="EMBL" id="KAH1182197.1"/>
    </source>
</evidence>
<dbReference type="AlphaFoldDB" id="A0A9D3XLL2"/>
<dbReference type="EMBL" id="JAHDVG010000467">
    <property type="protein sequence ID" value="KAH1182197.1"/>
    <property type="molecule type" value="Genomic_DNA"/>
</dbReference>
<gene>
    <name evidence="1" type="ORF">KIL84_009951</name>
</gene>